<protein>
    <submittedName>
        <fullName evidence="6">NAD(P)/FAD-dependent oxidoreductase</fullName>
    </submittedName>
</protein>
<reference evidence="6 7" key="1">
    <citation type="submission" date="2019-07" db="EMBL/GenBank/DDBJ databases">
        <title>Draft genome sequence of Brevibacterium aurantiacum XU54 isolated from Xinjiang China.</title>
        <authorList>
            <person name="Xu X."/>
        </authorList>
    </citation>
    <scope>NUCLEOTIDE SEQUENCE [LARGE SCALE GENOMIC DNA]</scope>
    <source>
        <strain evidence="6 7">XU54</strain>
    </source>
</reference>
<feature type="region of interest" description="Disordered" evidence="4">
    <location>
        <begin position="245"/>
        <end position="265"/>
    </location>
</feature>
<evidence type="ECO:0000259" key="5">
    <source>
        <dbReference type="Pfam" id="PF07992"/>
    </source>
</evidence>
<dbReference type="InterPro" id="IPR050097">
    <property type="entry name" value="Ferredoxin-NADP_redctase_2"/>
</dbReference>
<proteinExistence type="predicted"/>
<gene>
    <name evidence="6" type="ORF">FO013_01085</name>
</gene>
<evidence type="ECO:0000313" key="6">
    <source>
        <dbReference type="EMBL" id="TSI19585.1"/>
    </source>
</evidence>
<keyword evidence="7" id="KW-1185">Reference proteome</keyword>
<dbReference type="InterPro" id="IPR036188">
    <property type="entry name" value="FAD/NAD-bd_sf"/>
</dbReference>
<comment type="caution">
    <text evidence="6">The sequence shown here is derived from an EMBL/GenBank/DDBJ whole genome shotgun (WGS) entry which is preliminary data.</text>
</comment>
<keyword evidence="2" id="KW-0560">Oxidoreductase</keyword>
<dbReference type="PANTHER" id="PTHR48105">
    <property type="entry name" value="THIOREDOXIN REDUCTASE 1-RELATED-RELATED"/>
    <property type="match status" value="1"/>
</dbReference>
<name>A0A556CQ69_BREAU</name>
<organism evidence="6 7">
    <name type="scientific">Brevibacterium aurantiacum</name>
    <dbReference type="NCBI Taxonomy" id="273384"/>
    <lineage>
        <taxon>Bacteria</taxon>
        <taxon>Bacillati</taxon>
        <taxon>Actinomycetota</taxon>
        <taxon>Actinomycetes</taxon>
        <taxon>Micrococcales</taxon>
        <taxon>Brevibacteriaceae</taxon>
        <taxon>Brevibacterium</taxon>
    </lineage>
</organism>
<dbReference type="Proteomes" id="UP000316406">
    <property type="component" value="Unassembled WGS sequence"/>
</dbReference>
<evidence type="ECO:0000313" key="7">
    <source>
        <dbReference type="Proteomes" id="UP000316406"/>
    </source>
</evidence>
<dbReference type="AlphaFoldDB" id="A0A556CQ69"/>
<dbReference type="OrthoDB" id="9786503at2"/>
<dbReference type="PRINTS" id="PR00368">
    <property type="entry name" value="FADPNR"/>
</dbReference>
<dbReference type="InterPro" id="IPR023753">
    <property type="entry name" value="FAD/NAD-binding_dom"/>
</dbReference>
<feature type="domain" description="FAD/NAD(P)-binding" evidence="5">
    <location>
        <begin position="31"/>
        <end position="330"/>
    </location>
</feature>
<evidence type="ECO:0000256" key="4">
    <source>
        <dbReference type="SAM" id="MobiDB-lite"/>
    </source>
</evidence>
<sequence>MSESDPTPQNQPHTSQQSQPNLPSRQKLIAEVAVIGGGAGGLAASIALARSLRSVIVIDAGSPRNAASAHAHNVLGHEGVNPLDLIAKGRQEAEAYGVQFIDATVLSANKRTQAPETLGFNLETSVGISIEAKRIIIATGLTDVLPDIPGLADGWGETVLHCPYCHGYEVRGQNIGIIGTTAMSYHQAMMFSQISDRVTFLRHNAPAPDEAQRRMLSSLGIAYVDSAIEAVERTETGTVVTLRDNEADNETTLHSNRSDADAGPSDMTFDALAVGPHFRANGEIFEQLGGTVADHPTGMGSSIPAEANGATDVPGVWAVGNSADISAMVVASAASGVLVGAQVNAELIMSSVS</sequence>
<dbReference type="PRINTS" id="PR00469">
    <property type="entry name" value="PNDRDTASEII"/>
</dbReference>
<dbReference type="GO" id="GO:0004791">
    <property type="term" value="F:thioredoxin-disulfide reductase (NADPH) activity"/>
    <property type="evidence" value="ECO:0007669"/>
    <property type="project" value="UniProtKB-EC"/>
</dbReference>
<dbReference type="Pfam" id="PF07992">
    <property type="entry name" value="Pyr_redox_2"/>
    <property type="match status" value="1"/>
</dbReference>
<dbReference type="RefSeq" id="WP_143920630.1">
    <property type="nucleotide sequence ID" value="NZ_VLTK01000001.1"/>
</dbReference>
<keyword evidence="1" id="KW-0285">Flavoprotein</keyword>
<dbReference type="EMBL" id="VLTK01000001">
    <property type="protein sequence ID" value="TSI19585.1"/>
    <property type="molecule type" value="Genomic_DNA"/>
</dbReference>
<accession>A0A556CQ69</accession>
<evidence type="ECO:0000256" key="2">
    <source>
        <dbReference type="ARBA" id="ARBA00023002"/>
    </source>
</evidence>
<dbReference type="SUPFAM" id="SSF51905">
    <property type="entry name" value="FAD/NAD(P)-binding domain"/>
    <property type="match status" value="1"/>
</dbReference>
<feature type="region of interest" description="Disordered" evidence="4">
    <location>
        <begin position="1"/>
        <end position="23"/>
    </location>
</feature>
<dbReference type="Gene3D" id="3.50.50.60">
    <property type="entry name" value="FAD/NAD(P)-binding domain"/>
    <property type="match status" value="2"/>
</dbReference>
<comment type="catalytic activity">
    <reaction evidence="3">
        <text>[thioredoxin]-dithiol + NADP(+) = [thioredoxin]-disulfide + NADPH + H(+)</text>
        <dbReference type="Rhea" id="RHEA:20345"/>
        <dbReference type="Rhea" id="RHEA-COMP:10698"/>
        <dbReference type="Rhea" id="RHEA-COMP:10700"/>
        <dbReference type="ChEBI" id="CHEBI:15378"/>
        <dbReference type="ChEBI" id="CHEBI:29950"/>
        <dbReference type="ChEBI" id="CHEBI:50058"/>
        <dbReference type="ChEBI" id="CHEBI:57783"/>
        <dbReference type="ChEBI" id="CHEBI:58349"/>
        <dbReference type="EC" id="1.8.1.9"/>
    </reaction>
</comment>
<evidence type="ECO:0000256" key="3">
    <source>
        <dbReference type="ARBA" id="ARBA00048132"/>
    </source>
</evidence>
<evidence type="ECO:0000256" key="1">
    <source>
        <dbReference type="ARBA" id="ARBA00022630"/>
    </source>
</evidence>